<evidence type="ECO:0000256" key="3">
    <source>
        <dbReference type="ARBA" id="ARBA00022801"/>
    </source>
</evidence>
<name>A0A6J5YYT4_9ZZZZ</name>
<dbReference type="InterPro" id="IPR022398">
    <property type="entry name" value="Peptidase_S8_His-AS"/>
</dbReference>
<dbReference type="Pfam" id="PF00082">
    <property type="entry name" value="Peptidase_S8"/>
    <property type="match status" value="1"/>
</dbReference>
<dbReference type="AlphaFoldDB" id="A0A6J5YYT4"/>
<comment type="similarity">
    <text evidence="1">Belongs to the peptidase S8 family.</text>
</comment>
<dbReference type="PRINTS" id="PR00723">
    <property type="entry name" value="SUBTILISIN"/>
</dbReference>
<dbReference type="Pfam" id="PF22148">
    <property type="entry name" value="Fervidolysin_NPro-like"/>
    <property type="match status" value="1"/>
</dbReference>
<keyword evidence="4" id="KW-0720">Serine protease</keyword>
<dbReference type="EMBL" id="CAESAJ010000028">
    <property type="protein sequence ID" value="CAB4334107.1"/>
    <property type="molecule type" value="Genomic_DNA"/>
</dbReference>
<dbReference type="InterPro" id="IPR054399">
    <property type="entry name" value="Fervidolysin-like_N_prodom"/>
</dbReference>
<reference evidence="7" key="1">
    <citation type="submission" date="2020-05" db="EMBL/GenBank/DDBJ databases">
        <authorList>
            <person name="Chiriac C."/>
            <person name="Salcher M."/>
            <person name="Ghai R."/>
            <person name="Kavagutti S V."/>
        </authorList>
    </citation>
    <scope>NUCLEOTIDE SEQUENCE</scope>
</reference>
<protein>
    <submittedName>
        <fullName evidence="7">Unannotated protein</fullName>
    </submittedName>
</protein>
<evidence type="ECO:0000256" key="1">
    <source>
        <dbReference type="ARBA" id="ARBA00011073"/>
    </source>
</evidence>
<dbReference type="InterPro" id="IPR050131">
    <property type="entry name" value="Peptidase_S8_subtilisin-like"/>
</dbReference>
<dbReference type="SUPFAM" id="SSF52743">
    <property type="entry name" value="Subtilisin-like"/>
    <property type="match status" value="1"/>
</dbReference>
<dbReference type="PROSITE" id="PS51892">
    <property type="entry name" value="SUBTILASE"/>
    <property type="match status" value="1"/>
</dbReference>
<dbReference type="InterPro" id="IPR036852">
    <property type="entry name" value="Peptidase_S8/S53_dom_sf"/>
</dbReference>
<dbReference type="Gene3D" id="3.40.50.200">
    <property type="entry name" value="Peptidase S8/S53 domain"/>
    <property type="match status" value="1"/>
</dbReference>
<dbReference type="InterPro" id="IPR034204">
    <property type="entry name" value="PfSUB1-like_cat_dom"/>
</dbReference>
<dbReference type="GO" id="GO:0004252">
    <property type="term" value="F:serine-type endopeptidase activity"/>
    <property type="evidence" value="ECO:0007669"/>
    <property type="project" value="InterPro"/>
</dbReference>
<evidence type="ECO:0000256" key="2">
    <source>
        <dbReference type="ARBA" id="ARBA00022670"/>
    </source>
</evidence>
<evidence type="ECO:0000259" key="5">
    <source>
        <dbReference type="Pfam" id="PF00082"/>
    </source>
</evidence>
<dbReference type="InterPro" id="IPR023828">
    <property type="entry name" value="Peptidase_S8_Ser-AS"/>
</dbReference>
<organism evidence="7">
    <name type="scientific">freshwater metagenome</name>
    <dbReference type="NCBI Taxonomy" id="449393"/>
    <lineage>
        <taxon>unclassified sequences</taxon>
        <taxon>metagenomes</taxon>
        <taxon>ecological metagenomes</taxon>
    </lineage>
</organism>
<dbReference type="GO" id="GO:0006508">
    <property type="term" value="P:proteolysis"/>
    <property type="evidence" value="ECO:0007669"/>
    <property type="project" value="UniProtKB-KW"/>
</dbReference>
<dbReference type="InterPro" id="IPR000209">
    <property type="entry name" value="Peptidase_S8/S53_dom"/>
</dbReference>
<dbReference type="CDD" id="cd07473">
    <property type="entry name" value="Peptidases_S8_Subtilisin_like"/>
    <property type="match status" value="1"/>
</dbReference>
<feature type="domain" description="Fervidolysin-like N-terminal prodomain" evidence="6">
    <location>
        <begin position="30"/>
        <end position="111"/>
    </location>
</feature>
<accession>A0A6J5YYT4</accession>
<dbReference type="PROSITE" id="PS00138">
    <property type="entry name" value="SUBTILASE_SER"/>
    <property type="match status" value="1"/>
</dbReference>
<dbReference type="PROSITE" id="PS00137">
    <property type="entry name" value="SUBTILASE_HIS"/>
    <property type="match status" value="1"/>
</dbReference>
<evidence type="ECO:0000259" key="6">
    <source>
        <dbReference type="Pfam" id="PF22148"/>
    </source>
</evidence>
<evidence type="ECO:0000256" key="4">
    <source>
        <dbReference type="ARBA" id="ARBA00022825"/>
    </source>
</evidence>
<sequence length="829" mass="85670">MITQKYRYAGIAVVALVVNMIGASPGTASAQNQVTAKGRHDYVSNRIIVKYKDGATSTSQVKLRKHLASPGHQKLGKQATDLELVQLPIGTSVDVAIAAARSDPAVEFAEPDYILTKAEVSNDPCYAATCSGTLTPLWGMQGDSSPTATNQYGSQAAEVWNNGHTGSRDVVVGVIDEGIQIAHPDLAANIWTNPGEIAGNNIDDDGNGFRDDIHGWDFYQNNASVYDQNLVLEQDFHGTHVAGTIGAVGGNSIGVAGVNWNVSVISAKFLGAPGGTDSGAIRAINYLVDLKVNHDVNIVAINNSWGGGGFSGAMWNSINAAGDAGILFVAAAGNDGLDNDTTASYPANYDCSTDYMDQPRGWDCLVSVAAIDSTGSLAGWSNYGQFKVDIGAPGVGITSTVPNNAYDMKSGTSMATPHVTGAIALCASMNSQNSASTIRKILLDTAAATSSLTDNVFTNGRLDLSAMESKCVNPFVISNDVRTKEGNQSFTLTASGGPGSGAISFSASGAGCVLDEDGVTLTTTVFGSSCQVTAHKAALGPVGAQVSATETFFFTKLQQTTPVVVSQTITSADAGTPILLEASGGDGPSTTYTFRVTGSNCAISTVGSQKFVVSNRPTTCTIYATHPASGNYLSATSAGADFEMLAVAQAPIAVTNPVRVGFTQTPIMLTSQGGSGSGSITYKLAQPNVLCALSGPSQSLLTVLSETQCSIYVSKASNSIYAAAASPPVVFSFNWAETSSYDFPSTPASLKRGKSKTLPSVTTTGRSLVVKATGKCTVKRKYAVANGVKQVSGFTLKAKSSKGTCKLKLSTKTSSGLVVGPISRTIRVK</sequence>
<feature type="domain" description="Peptidase S8/S53" evidence="5">
    <location>
        <begin position="168"/>
        <end position="455"/>
    </location>
</feature>
<proteinExistence type="inferred from homology"/>
<gene>
    <name evidence="7" type="ORF">UFOPK3770_00431</name>
</gene>
<keyword evidence="2" id="KW-0645">Protease</keyword>
<dbReference type="PANTHER" id="PTHR43806">
    <property type="entry name" value="PEPTIDASE S8"/>
    <property type="match status" value="1"/>
</dbReference>
<dbReference type="PANTHER" id="PTHR43806:SF11">
    <property type="entry name" value="CEREVISIN-RELATED"/>
    <property type="match status" value="1"/>
</dbReference>
<dbReference type="InterPro" id="IPR015500">
    <property type="entry name" value="Peptidase_S8_subtilisin-rel"/>
</dbReference>
<evidence type="ECO:0000313" key="7">
    <source>
        <dbReference type="EMBL" id="CAB4334107.1"/>
    </source>
</evidence>
<keyword evidence="3" id="KW-0378">Hydrolase</keyword>